<evidence type="ECO:0000256" key="3">
    <source>
        <dbReference type="ARBA" id="ARBA00023034"/>
    </source>
</evidence>
<gene>
    <name evidence="5" type="ORF">TSOC_009433</name>
</gene>
<evidence type="ECO:0000313" key="5">
    <source>
        <dbReference type="EMBL" id="PNH04401.1"/>
    </source>
</evidence>
<feature type="domain" description="Exostosin GT47" evidence="4">
    <location>
        <begin position="7"/>
        <end position="270"/>
    </location>
</feature>
<evidence type="ECO:0000256" key="2">
    <source>
        <dbReference type="ARBA" id="ARBA00010271"/>
    </source>
</evidence>
<evidence type="ECO:0000313" key="6">
    <source>
        <dbReference type="Proteomes" id="UP000236333"/>
    </source>
</evidence>
<dbReference type="OrthoDB" id="1924787at2759"/>
<keyword evidence="5" id="KW-0808">Transferase</keyword>
<dbReference type="GO" id="GO:0000139">
    <property type="term" value="C:Golgi membrane"/>
    <property type="evidence" value="ECO:0007669"/>
    <property type="project" value="UniProtKB-SubCell"/>
</dbReference>
<dbReference type="AlphaFoldDB" id="A0A2J7ZVV0"/>
<feature type="non-terminal residue" evidence="5">
    <location>
        <position position="1"/>
    </location>
</feature>
<dbReference type="PANTHER" id="PTHR11062">
    <property type="entry name" value="EXOSTOSIN HEPARAN SULFATE GLYCOSYLTRANSFERASE -RELATED"/>
    <property type="match status" value="1"/>
</dbReference>
<comment type="caution">
    <text evidence="5">The sequence shown here is derived from an EMBL/GenBank/DDBJ whole genome shotgun (WGS) entry which is preliminary data.</text>
</comment>
<comment type="similarity">
    <text evidence="2">Belongs to the glycosyltransferase 47 family.</text>
</comment>
<evidence type="ECO:0000259" key="4">
    <source>
        <dbReference type="Pfam" id="PF03016"/>
    </source>
</evidence>
<dbReference type="InterPro" id="IPR040911">
    <property type="entry name" value="Exostosin_GT47"/>
</dbReference>
<organism evidence="5 6">
    <name type="scientific">Tetrabaena socialis</name>
    <dbReference type="NCBI Taxonomy" id="47790"/>
    <lineage>
        <taxon>Eukaryota</taxon>
        <taxon>Viridiplantae</taxon>
        <taxon>Chlorophyta</taxon>
        <taxon>core chlorophytes</taxon>
        <taxon>Chlorophyceae</taxon>
        <taxon>CS clade</taxon>
        <taxon>Chlamydomonadales</taxon>
        <taxon>Tetrabaenaceae</taxon>
        <taxon>Tetrabaena</taxon>
    </lineage>
</organism>
<reference evidence="5 6" key="1">
    <citation type="journal article" date="2017" name="Mol. Biol. Evol.">
        <title>The 4-celled Tetrabaena socialis nuclear genome reveals the essential components for genetic control of cell number at the origin of multicellularity in the volvocine lineage.</title>
        <authorList>
            <person name="Featherston J."/>
            <person name="Arakaki Y."/>
            <person name="Hanschen E.R."/>
            <person name="Ferris P.J."/>
            <person name="Michod R.E."/>
            <person name="Olson B.J.S.C."/>
            <person name="Nozaki H."/>
            <person name="Durand P.M."/>
        </authorList>
    </citation>
    <scope>NUCLEOTIDE SEQUENCE [LARGE SCALE GENOMIC DNA]</scope>
    <source>
        <strain evidence="5 6">NIES-571</strain>
    </source>
</reference>
<accession>A0A2J7ZVV0</accession>
<evidence type="ECO:0000256" key="1">
    <source>
        <dbReference type="ARBA" id="ARBA00004323"/>
    </source>
</evidence>
<dbReference type="GO" id="GO:0016757">
    <property type="term" value="F:glycosyltransferase activity"/>
    <property type="evidence" value="ECO:0007669"/>
    <property type="project" value="InterPro"/>
</dbReference>
<dbReference type="InterPro" id="IPR004263">
    <property type="entry name" value="Exostosin"/>
</dbReference>
<name>A0A2J7ZVV0_9CHLO</name>
<sequence length="349" mass="39619">RPLVQLLMQRMLSSGVRTSNGDEADYFFIPFLMRKRAHTANHLGPTIYHIRKHWPWWDRHAGHRHLLVAPGDQGRRVLTPELLAMTANCTYLTHWGLHSDHPVGGWEASHRPGKDIVVPPLTNPDDPIVYSPLHPRIGKKRKRRVAGLFFAGRICGDSQKPVDGRCSSTRLDYSANTRQRMSEHHWNRPNWTITTHTTAYAEGLATHRFCLSPTGGGYGRRSVQALLMGCIPVTITDGLHQPFEPELRWGRFSVQLAERDIPYAHHILGALNGQDVKGIQGALRCAAQHMYFSSTFGEVTGDDGRYDAFETLMEVLRMRRDHPGLAPERYAREDARFADFANCRLGAHW</sequence>
<dbReference type="Pfam" id="PF03016">
    <property type="entry name" value="Exostosin_GT47"/>
    <property type="match status" value="1"/>
</dbReference>
<proteinExistence type="inferred from homology"/>
<keyword evidence="3" id="KW-0333">Golgi apparatus</keyword>
<protein>
    <submittedName>
        <fullName evidence="5">Putative glucuronosyltransferase</fullName>
    </submittedName>
</protein>
<dbReference type="Proteomes" id="UP000236333">
    <property type="component" value="Unassembled WGS sequence"/>
</dbReference>
<comment type="subcellular location">
    <subcellularLocation>
        <location evidence="1">Golgi apparatus membrane</location>
        <topology evidence="1">Single-pass type II membrane protein</topology>
    </subcellularLocation>
</comment>
<keyword evidence="6" id="KW-1185">Reference proteome</keyword>
<dbReference type="PANTHER" id="PTHR11062:SF376">
    <property type="entry name" value="EXOSTOSIN FAMILY PROTEIN"/>
    <property type="match status" value="1"/>
</dbReference>
<dbReference type="EMBL" id="PGGS01000391">
    <property type="protein sequence ID" value="PNH04401.1"/>
    <property type="molecule type" value="Genomic_DNA"/>
</dbReference>
<feature type="non-terminal residue" evidence="5">
    <location>
        <position position="349"/>
    </location>
</feature>